<dbReference type="SMART" id="SM00822">
    <property type="entry name" value="PKS_KR"/>
    <property type="match status" value="1"/>
</dbReference>
<dbReference type="GO" id="GO:0004316">
    <property type="term" value="F:3-oxoacyl-[acyl-carrier-protein] reductase (NADPH) activity"/>
    <property type="evidence" value="ECO:0007669"/>
    <property type="project" value="UniProtKB-UniRule"/>
</dbReference>
<dbReference type="RefSeq" id="WP_119584334.1">
    <property type="nucleotide sequence ID" value="NZ_CAWODQ010000001.1"/>
</dbReference>
<keyword evidence="8" id="KW-1185">Reference proteome</keyword>
<evidence type="ECO:0000256" key="1">
    <source>
        <dbReference type="ARBA" id="ARBA00006484"/>
    </source>
</evidence>
<dbReference type="PANTHER" id="PTHR42879">
    <property type="entry name" value="3-OXOACYL-(ACYL-CARRIER-PROTEIN) REDUCTASE"/>
    <property type="match status" value="1"/>
</dbReference>
<accession>A0A418NWS1</accession>
<keyword evidence="5" id="KW-0275">Fatty acid biosynthesis</keyword>
<comment type="pathway">
    <text evidence="5">Lipid metabolism; fatty acid biosynthesis.</text>
</comment>
<feature type="binding site" evidence="4">
    <location>
        <position position="193"/>
    </location>
    <ligand>
        <name>NADP(+)</name>
        <dbReference type="ChEBI" id="CHEBI:58349"/>
    </ligand>
</feature>
<feature type="domain" description="Ketoreductase" evidence="6">
    <location>
        <begin position="7"/>
        <end position="196"/>
    </location>
</feature>
<dbReference type="InterPro" id="IPR036291">
    <property type="entry name" value="NAD(P)-bd_dom_sf"/>
</dbReference>
<dbReference type="UniPathway" id="UPA00094"/>
<dbReference type="Proteomes" id="UP000286576">
    <property type="component" value="Unassembled WGS sequence"/>
</dbReference>
<dbReference type="FunFam" id="3.40.50.720:FF:000173">
    <property type="entry name" value="3-oxoacyl-[acyl-carrier protein] reductase"/>
    <property type="match status" value="1"/>
</dbReference>
<dbReference type="Gene3D" id="3.40.50.720">
    <property type="entry name" value="NAD(P)-binding Rossmann-like Domain"/>
    <property type="match status" value="1"/>
</dbReference>
<reference evidence="7 8" key="1">
    <citation type="submission" date="2018-08" db="EMBL/GenBank/DDBJ databases">
        <title>Erythrobacter zhengii sp.nov., a bacterium isolated from deep-sea sediment.</title>
        <authorList>
            <person name="Fang C."/>
            <person name="Wu Y.-H."/>
            <person name="Sun C."/>
            <person name="Wang H."/>
            <person name="Cheng H."/>
            <person name="Meng F.-X."/>
            <person name="Wang C.-S."/>
            <person name="Xu X.-W."/>
        </authorList>
    </citation>
    <scope>NUCLEOTIDE SEQUENCE [LARGE SCALE GENOMIC DNA]</scope>
    <source>
        <strain evidence="7 8">V18</strain>
    </source>
</reference>
<dbReference type="NCBIfam" id="NF009466">
    <property type="entry name" value="PRK12826.1-2"/>
    <property type="match status" value="1"/>
</dbReference>
<sequence length="254" mass="26854">MFDLKGMTALVTGASGGIGSAIAYALARQGARLALSGSNGDKLRAFREQLNTEVPHHDNDGHVEITCNLSNATQVEELVPAALDTLGKVDILVNNAGITRDNLAMRMKDEEWDEVIRINLESTFRLMRASARPMMKARFGRIVNITSVVGATGNPGQMNYCAAKAGVVGMSRSLAQELATRGITVNCVAPGFIRSAMTDALDDKQKDAINGRIPMAKMGEGDDIGAAVAYLASKEAGYVTGQVLHVNGGMAMLG</sequence>
<dbReference type="AlphaFoldDB" id="A0A418NWS1"/>
<dbReference type="NCBIfam" id="NF005559">
    <property type="entry name" value="PRK07231.1"/>
    <property type="match status" value="1"/>
</dbReference>
<comment type="function">
    <text evidence="5">Catalyzes the NADPH-dependent reduction of beta-ketoacyl-ACP substrates to beta-hydroxyacyl-ACP products, the first reductive step in the elongation cycle of fatty acid biosynthesis.</text>
</comment>
<dbReference type="InterPro" id="IPR002347">
    <property type="entry name" value="SDR_fam"/>
</dbReference>
<evidence type="ECO:0000256" key="3">
    <source>
        <dbReference type="PIRSR" id="PIRSR611284-1"/>
    </source>
</evidence>
<evidence type="ECO:0000313" key="8">
    <source>
        <dbReference type="Proteomes" id="UP000286576"/>
    </source>
</evidence>
<dbReference type="SUPFAM" id="SSF51735">
    <property type="entry name" value="NAD(P)-binding Rossmann-fold domains"/>
    <property type="match status" value="1"/>
</dbReference>
<dbReference type="EMBL" id="QXFL01000001">
    <property type="protein sequence ID" value="RIV89056.1"/>
    <property type="molecule type" value="Genomic_DNA"/>
</dbReference>
<dbReference type="CDD" id="cd05333">
    <property type="entry name" value="BKR_SDR_c"/>
    <property type="match status" value="1"/>
</dbReference>
<name>A0A418NWS1_9SPHN</name>
<keyword evidence="2 5" id="KW-0560">Oxidoreductase</keyword>
<feature type="active site" description="Proton acceptor" evidence="3">
    <location>
        <position position="160"/>
    </location>
</feature>
<comment type="caution">
    <text evidence="7">The sequence shown here is derived from an EMBL/GenBank/DDBJ whole genome shotgun (WGS) entry which is preliminary data.</text>
</comment>
<dbReference type="InterPro" id="IPR050259">
    <property type="entry name" value="SDR"/>
</dbReference>
<dbReference type="Pfam" id="PF13561">
    <property type="entry name" value="adh_short_C2"/>
    <property type="match status" value="1"/>
</dbReference>
<comment type="similarity">
    <text evidence="1 5">Belongs to the short-chain dehydrogenases/reductases (SDR) family.</text>
</comment>
<dbReference type="InterPro" id="IPR057326">
    <property type="entry name" value="KR_dom"/>
</dbReference>
<protein>
    <recommendedName>
        <fullName evidence="5">3-oxoacyl-[acyl-carrier-protein] reductase</fullName>
        <ecNumber evidence="5">1.1.1.100</ecNumber>
    </recommendedName>
</protein>
<keyword evidence="5" id="KW-0276">Fatty acid metabolism</keyword>
<dbReference type="PRINTS" id="PR00081">
    <property type="entry name" value="GDHRDH"/>
</dbReference>
<dbReference type="InterPro" id="IPR020904">
    <property type="entry name" value="Sc_DH/Rdtase_CS"/>
</dbReference>
<dbReference type="NCBIfam" id="TIGR01830">
    <property type="entry name" value="3oxo_ACP_reduc"/>
    <property type="match status" value="1"/>
</dbReference>
<dbReference type="GO" id="GO:0051287">
    <property type="term" value="F:NAD binding"/>
    <property type="evidence" value="ECO:0007669"/>
    <property type="project" value="UniProtKB-UniRule"/>
</dbReference>
<keyword evidence="4 5" id="KW-0521">NADP</keyword>
<organism evidence="7 8">
    <name type="scientific">Aurantiacibacter zhengii</name>
    <dbReference type="NCBI Taxonomy" id="2307003"/>
    <lineage>
        <taxon>Bacteria</taxon>
        <taxon>Pseudomonadati</taxon>
        <taxon>Pseudomonadota</taxon>
        <taxon>Alphaproteobacteria</taxon>
        <taxon>Sphingomonadales</taxon>
        <taxon>Erythrobacteraceae</taxon>
        <taxon>Aurantiacibacter</taxon>
    </lineage>
</organism>
<gene>
    <name evidence="7" type="primary">fabG</name>
    <name evidence="7" type="ORF">D2V07_02030</name>
</gene>
<keyword evidence="5" id="KW-0443">Lipid metabolism</keyword>
<dbReference type="EC" id="1.1.1.100" evidence="5"/>
<feature type="binding site" evidence="4">
    <location>
        <begin position="160"/>
        <end position="164"/>
    </location>
    <ligand>
        <name>NADP(+)</name>
        <dbReference type="ChEBI" id="CHEBI:58349"/>
    </ligand>
</feature>
<dbReference type="OrthoDB" id="286404at2"/>
<evidence type="ECO:0000313" key="7">
    <source>
        <dbReference type="EMBL" id="RIV89056.1"/>
    </source>
</evidence>
<keyword evidence="5" id="KW-0444">Lipid biosynthesis</keyword>
<dbReference type="PANTHER" id="PTHR42879:SF2">
    <property type="entry name" value="3-OXOACYL-[ACYL-CARRIER-PROTEIN] REDUCTASE FABG"/>
    <property type="match status" value="1"/>
</dbReference>
<dbReference type="InterPro" id="IPR011284">
    <property type="entry name" value="3oxo_ACP_reduc"/>
</dbReference>
<dbReference type="GO" id="GO:0006633">
    <property type="term" value="P:fatty acid biosynthetic process"/>
    <property type="evidence" value="ECO:0007669"/>
    <property type="project" value="UniProtKB-UniPathway"/>
</dbReference>
<dbReference type="PROSITE" id="PS00061">
    <property type="entry name" value="ADH_SHORT"/>
    <property type="match status" value="1"/>
</dbReference>
<proteinExistence type="inferred from homology"/>
<comment type="catalytic activity">
    <reaction evidence="5">
        <text>a (3R)-hydroxyacyl-[ACP] + NADP(+) = a 3-oxoacyl-[ACP] + NADPH + H(+)</text>
        <dbReference type="Rhea" id="RHEA:17397"/>
        <dbReference type="Rhea" id="RHEA-COMP:9916"/>
        <dbReference type="Rhea" id="RHEA-COMP:9945"/>
        <dbReference type="ChEBI" id="CHEBI:15378"/>
        <dbReference type="ChEBI" id="CHEBI:57783"/>
        <dbReference type="ChEBI" id="CHEBI:58349"/>
        <dbReference type="ChEBI" id="CHEBI:78776"/>
        <dbReference type="ChEBI" id="CHEBI:78827"/>
        <dbReference type="EC" id="1.1.1.100"/>
    </reaction>
</comment>
<comment type="subunit">
    <text evidence="5">Homotetramer.</text>
</comment>
<evidence type="ECO:0000256" key="5">
    <source>
        <dbReference type="RuleBase" id="RU366074"/>
    </source>
</evidence>
<evidence type="ECO:0000256" key="2">
    <source>
        <dbReference type="ARBA" id="ARBA00023002"/>
    </source>
</evidence>
<evidence type="ECO:0000256" key="4">
    <source>
        <dbReference type="PIRSR" id="PIRSR611284-2"/>
    </source>
</evidence>
<dbReference type="PRINTS" id="PR00080">
    <property type="entry name" value="SDRFAMILY"/>
</dbReference>
<feature type="binding site" evidence="4">
    <location>
        <position position="95"/>
    </location>
    <ligand>
        <name>NADP(+)</name>
        <dbReference type="ChEBI" id="CHEBI:58349"/>
    </ligand>
</feature>
<evidence type="ECO:0000259" key="6">
    <source>
        <dbReference type="SMART" id="SM00822"/>
    </source>
</evidence>